<feature type="domain" description="EamA" evidence="8">
    <location>
        <begin position="33"/>
        <end position="159"/>
    </location>
</feature>
<feature type="transmembrane region" description="Helical" evidence="7">
    <location>
        <begin position="211"/>
        <end position="232"/>
    </location>
</feature>
<dbReference type="Proteomes" id="UP000183385">
    <property type="component" value="Unassembled WGS sequence"/>
</dbReference>
<feature type="transmembrane region" description="Helical" evidence="7">
    <location>
        <begin position="116"/>
        <end position="137"/>
    </location>
</feature>
<dbReference type="RefSeq" id="WP_174672463.1">
    <property type="nucleotide sequence ID" value="NZ_FOLS01000045.1"/>
</dbReference>
<organism evidence="9 10">
    <name type="scientific">Pseudomonas citronellolis</name>
    <dbReference type="NCBI Taxonomy" id="53408"/>
    <lineage>
        <taxon>Bacteria</taxon>
        <taxon>Pseudomonadati</taxon>
        <taxon>Pseudomonadota</taxon>
        <taxon>Gammaproteobacteria</taxon>
        <taxon>Pseudomonadales</taxon>
        <taxon>Pseudomonadaceae</taxon>
        <taxon>Pseudomonas</taxon>
    </lineage>
</organism>
<evidence type="ECO:0000256" key="5">
    <source>
        <dbReference type="ARBA" id="ARBA00023136"/>
    </source>
</evidence>
<feature type="domain" description="EamA" evidence="8">
    <location>
        <begin position="180"/>
        <end position="310"/>
    </location>
</feature>
<keyword evidence="3 7" id="KW-0812">Transmembrane</keyword>
<comment type="similarity">
    <text evidence="2">Belongs to the EamA transporter family.</text>
</comment>
<reference evidence="9 10" key="1">
    <citation type="submission" date="2016-10" db="EMBL/GenBank/DDBJ databases">
        <authorList>
            <person name="Varghese N."/>
            <person name="Submissions S."/>
        </authorList>
    </citation>
    <scope>NUCLEOTIDE SEQUENCE [LARGE SCALE GENOMIC DNA]</scope>
    <source>
        <strain evidence="9 10">LMG 18378</strain>
    </source>
</reference>
<feature type="transmembrane region" description="Helical" evidence="7">
    <location>
        <begin position="269"/>
        <end position="288"/>
    </location>
</feature>
<feature type="region of interest" description="Disordered" evidence="6">
    <location>
        <begin position="1"/>
        <end position="24"/>
    </location>
</feature>
<evidence type="ECO:0000256" key="1">
    <source>
        <dbReference type="ARBA" id="ARBA00004141"/>
    </source>
</evidence>
<feature type="compositionally biased region" description="Polar residues" evidence="6">
    <location>
        <begin position="13"/>
        <end position="24"/>
    </location>
</feature>
<evidence type="ECO:0000256" key="6">
    <source>
        <dbReference type="SAM" id="MobiDB-lite"/>
    </source>
</evidence>
<evidence type="ECO:0000259" key="8">
    <source>
        <dbReference type="Pfam" id="PF00892"/>
    </source>
</evidence>
<comment type="subcellular location">
    <subcellularLocation>
        <location evidence="1">Membrane</location>
        <topology evidence="1">Multi-pass membrane protein</topology>
    </subcellularLocation>
</comment>
<dbReference type="InterPro" id="IPR037185">
    <property type="entry name" value="EmrE-like"/>
</dbReference>
<proteinExistence type="inferred from homology"/>
<gene>
    <name evidence="9" type="ORF">SAMN05216577_1453</name>
</gene>
<accession>A0AAQ1R140</accession>
<feature type="transmembrane region" description="Helical" evidence="7">
    <location>
        <begin position="179"/>
        <end position="199"/>
    </location>
</feature>
<feature type="transmembrane region" description="Helical" evidence="7">
    <location>
        <begin position="58"/>
        <end position="76"/>
    </location>
</feature>
<feature type="transmembrane region" description="Helical" evidence="7">
    <location>
        <begin position="294"/>
        <end position="310"/>
    </location>
</feature>
<dbReference type="SUPFAM" id="SSF103481">
    <property type="entry name" value="Multidrug resistance efflux transporter EmrE"/>
    <property type="match status" value="2"/>
</dbReference>
<dbReference type="PANTHER" id="PTHR32322:SF2">
    <property type="entry name" value="EAMA DOMAIN-CONTAINING PROTEIN"/>
    <property type="match status" value="1"/>
</dbReference>
<keyword evidence="10" id="KW-1185">Reference proteome</keyword>
<dbReference type="Pfam" id="PF00892">
    <property type="entry name" value="EamA"/>
    <property type="match status" value="2"/>
</dbReference>
<feature type="transmembrane region" description="Helical" evidence="7">
    <location>
        <begin position="238"/>
        <end position="257"/>
    </location>
</feature>
<keyword evidence="4 7" id="KW-1133">Transmembrane helix</keyword>
<dbReference type="PANTHER" id="PTHR32322">
    <property type="entry name" value="INNER MEMBRANE TRANSPORTER"/>
    <property type="match status" value="1"/>
</dbReference>
<dbReference type="GO" id="GO:0016020">
    <property type="term" value="C:membrane"/>
    <property type="evidence" value="ECO:0007669"/>
    <property type="project" value="UniProtKB-SubCell"/>
</dbReference>
<feature type="transmembrane region" description="Helical" evidence="7">
    <location>
        <begin position="88"/>
        <end position="110"/>
    </location>
</feature>
<comment type="caution">
    <text evidence="9">The sequence shown here is derived from an EMBL/GenBank/DDBJ whole genome shotgun (WGS) entry which is preliminary data.</text>
</comment>
<name>A0AAQ1R140_9PSED</name>
<dbReference type="AlphaFoldDB" id="A0AAQ1R140"/>
<feature type="transmembrane region" description="Helical" evidence="7">
    <location>
        <begin position="26"/>
        <end position="46"/>
    </location>
</feature>
<sequence length="319" mass="34652">MNTHEQIAGPQASPFSQRTAPSASDATGGTLPFVLGSVVLGTIGLFLHQSGADPLTATWFRCAFGLLGLTLWAACRRQLRGLLPGRKATFALLAAGGLMVLAWSLFFAAIERTSAGVATVLFHVQPLWVLILGTWYLKEPIAKRRVVSVIVAMAGLVLATGILEHLSLFGAEQAYPASYWWGVAFCLVGAFCTACVTIVARRLRHMSAGILAWWQCAIGTLALLAWPMLHGWPQWGSSWAWLAGLGLIHTGLAYSLMYAGMARLNTDRIAVYQFIYPAVAIVIDWLFYGQRLGALQLTGVAVMAVAIWFTERNGERERT</sequence>
<evidence type="ECO:0000256" key="4">
    <source>
        <dbReference type="ARBA" id="ARBA00022989"/>
    </source>
</evidence>
<evidence type="ECO:0000313" key="10">
    <source>
        <dbReference type="Proteomes" id="UP000183385"/>
    </source>
</evidence>
<keyword evidence="5 7" id="KW-0472">Membrane</keyword>
<dbReference type="InterPro" id="IPR000620">
    <property type="entry name" value="EamA_dom"/>
</dbReference>
<feature type="transmembrane region" description="Helical" evidence="7">
    <location>
        <begin position="146"/>
        <end position="167"/>
    </location>
</feature>
<evidence type="ECO:0000256" key="2">
    <source>
        <dbReference type="ARBA" id="ARBA00007362"/>
    </source>
</evidence>
<protein>
    <submittedName>
        <fullName evidence="9">Permease of the drug/metabolite transporter (DMT) superfamily</fullName>
    </submittedName>
</protein>
<evidence type="ECO:0000256" key="3">
    <source>
        <dbReference type="ARBA" id="ARBA00022692"/>
    </source>
</evidence>
<dbReference type="EMBL" id="FOLS01000045">
    <property type="protein sequence ID" value="SFD89746.1"/>
    <property type="molecule type" value="Genomic_DNA"/>
</dbReference>
<evidence type="ECO:0000256" key="7">
    <source>
        <dbReference type="SAM" id="Phobius"/>
    </source>
</evidence>
<evidence type="ECO:0000313" key="9">
    <source>
        <dbReference type="EMBL" id="SFD89746.1"/>
    </source>
</evidence>
<dbReference type="InterPro" id="IPR050638">
    <property type="entry name" value="AA-Vitamin_Transporters"/>
</dbReference>